<feature type="compositionally biased region" description="Low complexity" evidence="1">
    <location>
        <begin position="87"/>
        <end position="96"/>
    </location>
</feature>
<feature type="compositionally biased region" description="Low complexity" evidence="1">
    <location>
        <begin position="44"/>
        <end position="74"/>
    </location>
</feature>
<name>A0ABT5ZF57_9ACTN</name>
<comment type="caution">
    <text evidence="2">The sequence shown here is derived from an EMBL/GenBank/DDBJ whole genome shotgun (WGS) entry which is preliminary data.</text>
</comment>
<organism evidence="2 3">
    <name type="scientific">Streptomyces silvisoli</name>
    <dbReference type="NCBI Taxonomy" id="3034235"/>
    <lineage>
        <taxon>Bacteria</taxon>
        <taxon>Bacillati</taxon>
        <taxon>Actinomycetota</taxon>
        <taxon>Actinomycetes</taxon>
        <taxon>Kitasatosporales</taxon>
        <taxon>Streptomycetaceae</taxon>
        <taxon>Streptomyces</taxon>
    </lineage>
</organism>
<sequence length="174" mass="17276">MAGVTQETPGGCAMLRRLLLFAALLFGIFTMHTIGHPAMPAMPGMSAAAESGPTAASAPAAETDPTAETDLAAPVAAHGRPAPPSTAAPAAQAPSPGHVRHPQPAHSMDPLSVCLAVLGAWGSGLLAALGLALELAETGAGVALAALRTRLAGARPVPPPRISLSLARLSVSRI</sequence>
<feature type="region of interest" description="Disordered" evidence="1">
    <location>
        <begin position="44"/>
        <end position="105"/>
    </location>
</feature>
<keyword evidence="3" id="KW-1185">Reference proteome</keyword>
<dbReference type="EMBL" id="JARJBC010000002">
    <property type="protein sequence ID" value="MDF3288463.1"/>
    <property type="molecule type" value="Genomic_DNA"/>
</dbReference>
<dbReference type="RefSeq" id="WP_276092249.1">
    <property type="nucleotide sequence ID" value="NZ_JARJBC010000002.1"/>
</dbReference>
<evidence type="ECO:0000256" key="1">
    <source>
        <dbReference type="SAM" id="MobiDB-lite"/>
    </source>
</evidence>
<proteinExistence type="predicted"/>
<dbReference type="Proteomes" id="UP001216579">
    <property type="component" value="Unassembled WGS sequence"/>
</dbReference>
<evidence type="ECO:0000313" key="3">
    <source>
        <dbReference type="Proteomes" id="UP001216579"/>
    </source>
</evidence>
<evidence type="ECO:0000313" key="2">
    <source>
        <dbReference type="EMBL" id="MDF3288463.1"/>
    </source>
</evidence>
<protein>
    <submittedName>
        <fullName evidence="2">Uncharacterized protein</fullName>
    </submittedName>
</protein>
<accession>A0ABT5ZF57</accession>
<reference evidence="2 3" key="1">
    <citation type="submission" date="2023-03" db="EMBL/GenBank/DDBJ databases">
        <title>Draft genome sequence of Streptomyces sp. RB6PN23 isolated from peat swamp forest in Thailand.</title>
        <authorList>
            <person name="Klaysubun C."/>
            <person name="Duangmal K."/>
        </authorList>
    </citation>
    <scope>NUCLEOTIDE SEQUENCE [LARGE SCALE GENOMIC DNA]</scope>
    <source>
        <strain evidence="2 3">RB6PN23</strain>
    </source>
</reference>
<gene>
    <name evidence="2" type="ORF">P3G67_04315</name>
</gene>